<organism evidence="1 2">
    <name type="scientific">Roseivivax jejudonensis</name>
    <dbReference type="NCBI Taxonomy" id="1529041"/>
    <lineage>
        <taxon>Bacteria</taxon>
        <taxon>Pseudomonadati</taxon>
        <taxon>Pseudomonadota</taxon>
        <taxon>Alphaproteobacteria</taxon>
        <taxon>Rhodobacterales</taxon>
        <taxon>Roseobacteraceae</taxon>
        <taxon>Roseivivax</taxon>
    </lineage>
</organism>
<evidence type="ECO:0000313" key="1">
    <source>
        <dbReference type="EMBL" id="SLN64237.1"/>
    </source>
</evidence>
<proteinExistence type="predicted"/>
<dbReference type="OrthoDB" id="7067390at2"/>
<sequence>MFQRLSGDPATLPHLRRIESAVRARFGVPDDALVLVREERTRLPGVPARETLVRFWIGHARYRLRVFKPLAEVGEADLPVAWLLPGLVDDGDPDCC</sequence>
<name>A0A1X6ZXB2_9RHOB</name>
<keyword evidence="2" id="KW-1185">Reference proteome</keyword>
<reference evidence="1 2" key="1">
    <citation type="submission" date="2017-03" db="EMBL/GenBank/DDBJ databases">
        <authorList>
            <person name="Afonso C.L."/>
            <person name="Miller P.J."/>
            <person name="Scott M.A."/>
            <person name="Spackman E."/>
            <person name="Goraichik I."/>
            <person name="Dimitrov K.M."/>
            <person name="Suarez D.L."/>
            <person name="Swayne D.E."/>
        </authorList>
    </citation>
    <scope>NUCLEOTIDE SEQUENCE [LARGE SCALE GENOMIC DNA]</scope>
    <source>
        <strain evidence="1 2">CECT 8625</strain>
    </source>
</reference>
<gene>
    <name evidence="1" type="ORF">ROJ8625_03258</name>
</gene>
<dbReference type="RefSeq" id="WP_085792944.1">
    <property type="nucleotide sequence ID" value="NZ_FWFK01000006.1"/>
</dbReference>
<evidence type="ECO:0000313" key="2">
    <source>
        <dbReference type="Proteomes" id="UP000193570"/>
    </source>
</evidence>
<dbReference type="EMBL" id="FWFK01000006">
    <property type="protein sequence ID" value="SLN64237.1"/>
    <property type="molecule type" value="Genomic_DNA"/>
</dbReference>
<protein>
    <submittedName>
        <fullName evidence="1">Uncharacterized protein</fullName>
    </submittedName>
</protein>
<accession>A0A1X6ZXB2</accession>
<dbReference type="AlphaFoldDB" id="A0A1X6ZXB2"/>
<dbReference type="Proteomes" id="UP000193570">
    <property type="component" value="Unassembled WGS sequence"/>
</dbReference>